<evidence type="ECO:0000256" key="2">
    <source>
        <dbReference type="SAM" id="Phobius"/>
    </source>
</evidence>
<feature type="compositionally biased region" description="Polar residues" evidence="1">
    <location>
        <begin position="391"/>
        <end position="418"/>
    </location>
</feature>
<protein>
    <submittedName>
        <fullName evidence="3">Uncharacterized protein</fullName>
    </submittedName>
</protein>
<proteinExistence type="predicted"/>
<accession>A0ABP0CXJ0</accession>
<sequence length="454" mass="45290">MAALTITVTIKATAYVAPSESTPDYGSPSPTDAEHVSVSTPVFHPSNLFGNPGDYEPPTATDDVPSYVPIAFYPTAVLIDYTPIAYPIQSLQHNWGFSGTPTSIPDVVVTVGSNTFTVNPSEVIGGGTTVTRPTFPGDDEGYGGYVATPTSTVLNGMPVQVSGHTVQIDGTDFTLPLQPSTGVVQGTQTVVLGPDGVVVGGETMHVSPVFVSAGVGNGVAGGESGGQGGGSEVVVAGGIVLTLDNSHVIANGQTITYNSASSTVLAVAGDAVTIVPPSNSNGGSSAHVIIHGTTMAAPAPGSTHYEMVGGATFTEVNPSVVAINGHSYTVGPAAASAAPTTVVVGGETVAIGPDGVTVGSSFTFKYPFMTVPTITITPKPKVTAMPASALNGGSKSSPTNGPNMHPNSGTWPQDSGNAATAPGPENATARPLLTPAVTLTAVGLLAAAILLMTI</sequence>
<comment type="caution">
    <text evidence="3">The sequence shown here is derived from an EMBL/GenBank/DDBJ whole genome shotgun (WGS) entry which is preliminary data.</text>
</comment>
<evidence type="ECO:0000313" key="4">
    <source>
        <dbReference type="Proteomes" id="UP001642482"/>
    </source>
</evidence>
<keyword evidence="4" id="KW-1185">Reference proteome</keyword>
<evidence type="ECO:0000313" key="3">
    <source>
        <dbReference type="EMBL" id="CAK7236860.1"/>
    </source>
</evidence>
<name>A0ABP0CXJ0_9PEZI</name>
<gene>
    <name evidence="3" type="ORF">SEUCBS140593_009762</name>
</gene>
<feature type="region of interest" description="Disordered" evidence="1">
    <location>
        <begin position="387"/>
        <end position="427"/>
    </location>
</feature>
<keyword evidence="2" id="KW-0812">Transmembrane</keyword>
<feature type="transmembrane region" description="Helical" evidence="2">
    <location>
        <begin position="432"/>
        <end position="452"/>
    </location>
</feature>
<dbReference type="Proteomes" id="UP001642482">
    <property type="component" value="Unassembled WGS sequence"/>
</dbReference>
<keyword evidence="2" id="KW-0472">Membrane</keyword>
<keyword evidence="2" id="KW-1133">Transmembrane helix</keyword>
<reference evidence="3 4" key="1">
    <citation type="submission" date="2024-01" db="EMBL/GenBank/DDBJ databases">
        <authorList>
            <person name="Allen C."/>
            <person name="Tagirdzhanova G."/>
        </authorList>
    </citation>
    <scope>NUCLEOTIDE SEQUENCE [LARGE SCALE GENOMIC DNA]</scope>
</reference>
<dbReference type="EMBL" id="CAWUHD010000170">
    <property type="protein sequence ID" value="CAK7236860.1"/>
    <property type="molecule type" value="Genomic_DNA"/>
</dbReference>
<organism evidence="3 4">
    <name type="scientific">Sporothrix eucalyptigena</name>
    <dbReference type="NCBI Taxonomy" id="1812306"/>
    <lineage>
        <taxon>Eukaryota</taxon>
        <taxon>Fungi</taxon>
        <taxon>Dikarya</taxon>
        <taxon>Ascomycota</taxon>
        <taxon>Pezizomycotina</taxon>
        <taxon>Sordariomycetes</taxon>
        <taxon>Sordariomycetidae</taxon>
        <taxon>Ophiostomatales</taxon>
        <taxon>Ophiostomataceae</taxon>
        <taxon>Sporothrix</taxon>
    </lineage>
</organism>
<evidence type="ECO:0000256" key="1">
    <source>
        <dbReference type="SAM" id="MobiDB-lite"/>
    </source>
</evidence>